<dbReference type="GO" id="GO:0016740">
    <property type="term" value="F:transferase activity"/>
    <property type="evidence" value="ECO:0007669"/>
    <property type="project" value="UniProtKB-KW"/>
</dbReference>
<organism evidence="10 11">
    <name type="scientific">Algimonas porphyrae</name>
    <dbReference type="NCBI Taxonomy" id="1128113"/>
    <lineage>
        <taxon>Bacteria</taxon>
        <taxon>Pseudomonadati</taxon>
        <taxon>Pseudomonadota</taxon>
        <taxon>Alphaproteobacteria</taxon>
        <taxon>Maricaulales</taxon>
        <taxon>Robiginitomaculaceae</taxon>
        <taxon>Algimonas</taxon>
    </lineage>
</organism>
<evidence type="ECO:0000256" key="7">
    <source>
        <dbReference type="ARBA" id="ARBA00023136"/>
    </source>
</evidence>
<feature type="transmembrane region" description="Helical" evidence="8">
    <location>
        <begin position="391"/>
        <end position="408"/>
    </location>
</feature>
<dbReference type="Pfam" id="PF02366">
    <property type="entry name" value="PMT"/>
    <property type="match status" value="1"/>
</dbReference>
<comment type="subcellular location">
    <subcellularLocation>
        <location evidence="1">Cell membrane</location>
        <topology evidence="1">Multi-pass membrane protein</topology>
    </subcellularLocation>
</comment>
<evidence type="ECO:0000313" key="11">
    <source>
        <dbReference type="Proteomes" id="UP001161390"/>
    </source>
</evidence>
<dbReference type="EMBL" id="BSNJ01000001">
    <property type="protein sequence ID" value="GLQ19748.1"/>
    <property type="molecule type" value="Genomic_DNA"/>
</dbReference>
<evidence type="ECO:0000313" key="10">
    <source>
        <dbReference type="EMBL" id="GLQ19748.1"/>
    </source>
</evidence>
<reference evidence="10" key="2">
    <citation type="submission" date="2023-01" db="EMBL/GenBank/DDBJ databases">
        <title>Draft genome sequence of Algimonas porphyrae strain NBRC 108216.</title>
        <authorList>
            <person name="Sun Q."/>
            <person name="Mori K."/>
        </authorList>
    </citation>
    <scope>NUCLEOTIDE SEQUENCE</scope>
    <source>
        <strain evidence="10">NBRC 108216</strain>
    </source>
</reference>
<feature type="transmembrane region" description="Helical" evidence="8">
    <location>
        <begin position="335"/>
        <end position="354"/>
    </location>
</feature>
<accession>A0ABQ5UYV4</accession>
<dbReference type="PANTHER" id="PTHR33908:SF3">
    <property type="entry name" value="UNDECAPRENYL PHOSPHATE-ALPHA-4-AMINO-4-DEOXY-L-ARABINOSE ARABINOSYL TRANSFERASE"/>
    <property type="match status" value="1"/>
</dbReference>
<dbReference type="InterPro" id="IPR003342">
    <property type="entry name" value="ArnT-like_N"/>
</dbReference>
<evidence type="ECO:0000256" key="2">
    <source>
        <dbReference type="ARBA" id="ARBA00022475"/>
    </source>
</evidence>
<feature type="transmembrane region" description="Helical" evidence="8">
    <location>
        <begin position="308"/>
        <end position="328"/>
    </location>
</feature>
<feature type="transmembrane region" description="Helical" evidence="8">
    <location>
        <begin position="114"/>
        <end position="131"/>
    </location>
</feature>
<keyword evidence="4 10" id="KW-0808">Transferase</keyword>
<comment type="caution">
    <text evidence="10">The sequence shown here is derived from an EMBL/GenBank/DDBJ whole genome shotgun (WGS) entry which is preliminary data.</text>
</comment>
<name>A0ABQ5UYV4_9PROT</name>
<keyword evidence="3" id="KW-0328">Glycosyltransferase</keyword>
<dbReference type="InterPro" id="IPR050297">
    <property type="entry name" value="LipidA_mod_glycosyltrf_83"/>
</dbReference>
<keyword evidence="6 8" id="KW-1133">Transmembrane helix</keyword>
<evidence type="ECO:0000256" key="3">
    <source>
        <dbReference type="ARBA" id="ARBA00022676"/>
    </source>
</evidence>
<keyword evidence="2" id="KW-1003">Cell membrane</keyword>
<evidence type="ECO:0000256" key="5">
    <source>
        <dbReference type="ARBA" id="ARBA00022692"/>
    </source>
</evidence>
<feature type="transmembrane region" description="Helical" evidence="8">
    <location>
        <begin position="200"/>
        <end position="220"/>
    </location>
</feature>
<feature type="transmembrane region" description="Helical" evidence="8">
    <location>
        <begin position="88"/>
        <end position="108"/>
    </location>
</feature>
<sequence length="511" mass="54732">MLLLGLIALLAYLPGLASLPPIDRDEARYTQATVQMVETGDLIDIRFQEDARHKKPAGAYWAQLASLTLTGQIDDVQRGERAIWAHRLPSVLGALIAVWATYLGGLALFGRREALWGAGLLALSVSLVFEAHIAKTDAMLAGACAVVLYGLAARKAWPVWMGIAAGLLLKGPLILAIAALGLIGSALWDRSWDRVRATMKPMPIIVALLIALPWFVAIGIRTDGAFFAEALGRDFGGKIAGAQESHGGAPGYYLLTSLVMFWPGILAVPVAILFAWRNRTDRGVRLLLAWIIPMWIGLELVPTKLPHYTLPLYPALALLAGAGWVRLVDAGWLRLSGLVLMGVVGVLLAALVAATHWDSLSVTAVVLCAVILSALVMLSALWFARQDVWRGLIAGGLFLATGFGLVLANSPLLDLTPRLVAQIPAQSSVVSPDYREPSLVFLAGTQTRLTREARPGDTLILSSETTPPACAEPVVSVAGSHYAKGREVELLIHRTAACRQSDLDAWARSDA</sequence>
<feature type="transmembrane region" description="Helical" evidence="8">
    <location>
        <begin position="360"/>
        <end position="384"/>
    </location>
</feature>
<evidence type="ECO:0000256" key="4">
    <source>
        <dbReference type="ARBA" id="ARBA00022679"/>
    </source>
</evidence>
<reference evidence="10" key="1">
    <citation type="journal article" date="2014" name="Int. J. Syst. Evol. Microbiol.">
        <title>Complete genome of a new Firmicutes species belonging to the dominant human colonic microbiota ('Ruminococcus bicirculans') reveals two chromosomes and a selective capacity to utilize plant glucans.</title>
        <authorList>
            <consortium name="NISC Comparative Sequencing Program"/>
            <person name="Wegmann U."/>
            <person name="Louis P."/>
            <person name="Goesmann A."/>
            <person name="Henrissat B."/>
            <person name="Duncan S.H."/>
            <person name="Flint H.J."/>
        </authorList>
    </citation>
    <scope>NUCLEOTIDE SEQUENCE</scope>
    <source>
        <strain evidence="10">NBRC 108216</strain>
    </source>
</reference>
<feature type="domain" description="ArnT-like N-terminal" evidence="9">
    <location>
        <begin position="83"/>
        <end position="221"/>
    </location>
</feature>
<protein>
    <submittedName>
        <fullName evidence="10">Glycosyl transferase</fullName>
    </submittedName>
</protein>
<keyword evidence="5 8" id="KW-0812">Transmembrane</keyword>
<dbReference type="Proteomes" id="UP001161390">
    <property type="component" value="Unassembled WGS sequence"/>
</dbReference>
<evidence type="ECO:0000259" key="9">
    <source>
        <dbReference type="Pfam" id="PF02366"/>
    </source>
</evidence>
<keyword evidence="11" id="KW-1185">Reference proteome</keyword>
<keyword evidence="7 8" id="KW-0472">Membrane</keyword>
<feature type="transmembrane region" description="Helical" evidence="8">
    <location>
        <begin position="163"/>
        <end position="188"/>
    </location>
</feature>
<dbReference type="PANTHER" id="PTHR33908">
    <property type="entry name" value="MANNOSYLTRANSFERASE YKCB-RELATED"/>
    <property type="match status" value="1"/>
</dbReference>
<evidence type="ECO:0000256" key="1">
    <source>
        <dbReference type="ARBA" id="ARBA00004651"/>
    </source>
</evidence>
<feature type="transmembrane region" description="Helical" evidence="8">
    <location>
        <begin position="283"/>
        <end position="302"/>
    </location>
</feature>
<proteinExistence type="predicted"/>
<evidence type="ECO:0000256" key="6">
    <source>
        <dbReference type="ARBA" id="ARBA00022989"/>
    </source>
</evidence>
<feature type="transmembrane region" description="Helical" evidence="8">
    <location>
        <begin position="252"/>
        <end position="276"/>
    </location>
</feature>
<gene>
    <name evidence="10" type="ORF">GCM10007854_07030</name>
</gene>
<evidence type="ECO:0000256" key="8">
    <source>
        <dbReference type="SAM" id="Phobius"/>
    </source>
</evidence>